<evidence type="ECO:0000313" key="2">
    <source>
        <dbReference type="EMBL" id="KAG9234765.1"/>
    </source>
</evidence>
<feature type="region of interest" description="Disordered" evidence="1">
    <location>
        <begin position="203"/>
        <end position="253"/>
    </location>
</feature>
<gene>
    <name evidence="2" type="ORF">BJ875DRAFT_530741</name>
</gene>
<comment type="caution">
    <text evidence="2">The sequence shown here is derived from an EMBL/GenBank/DDBJ whole genome shotgun (WGS) entry which is preliminary data.</text>
</comment>
<dbReference type="GO" id="GO:0000981">
    <property type="term" value="F:DNA-binding transcription factor activity, RNA polymerase II-specific"/>
    <property type="evidence" value="ECO:0007669"/>
    <property type="project" value="InterPro"/>
</dbReference>
<evidence type="ECO:0008006" key="4">
    <source>
        <dbReference type="Google" id="ProtNLM"/>
    </source>
</evidence>
<dbReference type="AlphaFoldDB" id="A0A9P8C602"/>
<dbReference type="InterPro" id="IPR036864">
    <property type="entry name" value="Zn2-C6_fun-type_DNA-bd_sf"/>
</dbReference>
<keyword evidence="3" id="KW-1185">Reference proteome</keyword>
<organism evidence="2 3">
    <name type="scientific">Amylocarpus encephaloides</name>
    <dbReference type="NCBI Taxonomy" id="45428"/>
    <lineage>
        <taxon>Eukaryota</taxon>
        <taxon>Fungi</taxon>
        <taxon>Dikarya</taxon>
        <taxon>Ascomycota</taxon>
        <taxon>Pezizomycotina</taxon>
        <taxon>Leotiomycetes</taxon>
        <taxon>Helotiales</taxon>
        <taxon>Helotiales incertae sedis</taxon>
        <taxon>Amylocarpus</taxon>
    </lineage>
</organism>
<dbReference type="SUPFAM" id="SSF57701">
    <property type="entry name" value="Zn2/Cys6 DNA-binding domain"/>
    <property type="match status" value="1"/>
</dbReference>
<sequence>MAYCNHIACNQSERPTKIIFAYLCPPPQIAISPTDKRFQASTSALPTSVPVFDLQRNVPLGKMSAERIDDHYRKSGGTWGRNPRRHRRVTESCAPCRKIGQACPQYTQGYIHRLTPCGRCLMNGKECSFSPHRVRPGLAAANQPINGRMIAPEGANMCRILDGQFQLIVAIRIRGRAEINGIVPTHSVHFYYDPNVAEIPELDGQPADGKSKEVAADDGGNGMGGYPAVSSFEDPEGDRLTDSGANIIPPRGY</sequence>
<reference evidence="2" key="1">
    <citation type="journal article" date="2021" name="IMA Fungus">
        <title>Genomic characterization of three marine fungi, including Emericellopsis atlantica sp. nov. with signatures of a generalist lifestyle and marine biomass degradation.</title>
        <authorList>
            <person name="Hagestad O.C."/>
            <person name="Hou L."/>
            <person name="Andersen J.H."/>
            <person name="Hansen E.H."/>
            <person name="Altermark B."/>
            <person name="Li C."/>
            <person name="Kuhnert E."/>
            <person name="Cox R.J."/>
            <person name="Crous P.W."/>
            <person name="Spatafora J.W."/>
            <person name="Lail K."/>
            <person name="Amirebrahimi M."/>
            <person name="Lipzen A."/>
            <person name="Pangilinan J."/>
            <person name="Andreopoulos W."/>
            <person name="Hayes R.D."/>
            <person name="Ng V."/>
            <person name="Grigoriev I.V."/>
            <person name="Jackson S.A."/>
            <person name="Sutton T.D.S."/>
            <person name="Dobson A.D.W."/>
            <person name="Rama T."/>
        </authorList>
    </citation>
    <scope>NUCLEOTIDE SEQUENCE</scope>
    <source>
        <strain evidence="2">TRa018bII</strain>
    </source>
</reference>
<dbReference type="Proteomes" id="UP000824998">
    <property type="component" value="Unassembled WGS sequence"/>
</dbReference>
<proteinExistence type="predicted"/>
<dbReference type="EMBL" id="MU251452">
    <property type="protein sequence ID" value="KAG9234765.1"/>
    <property type="molecule type" value="Genomic_DNA"/>
</dbReference>
<dbReference type="GO" id="GO:0008270">
    <property type="term" value="F:zinc ion binding"/>
    <property type="evidence" value="ECO:0007669"/>
    <property type="project" value="InterPro"/>
</dbReference>
<evidence type="ECO:0000256" key="1">
    <source>
        <dbReference type="SAM" id="MobiDB-lite"/>
    </source>
</evidence>
<name>A0A9P8C602_9HELO</name>
<evidence type="ECO:0000313" key="3">
    <source>
        <dbReference type="Proteomes" id="UP000824998"/>
    </source>
</evidence>
<protein>
    <recommendedName>
        <fullName evidence="4">Zn(2)-C6 fungal-type domain-containing protein</fullName>
    </recommendedName>
</protein>
<accession>A0A9P8C602</accession>